<gene>
    <name evidence="1" type="ORF">UF78_10590</name>
</gene>
<comment type="caution">
    <text evidence="1">The sequence shown here is derived from an EMBL/GenBank/DDBJ whole genome shotgun (WGS) entry which is preliminary data.</text>
</comment>
<dbReference type="Pfam" id="PF19696">
    <property type="entry name" value="DUF6196"/>
    <property type="match status" value="1"/>
</dbReference>
<dbReference type="EMBL" id="JYHV01000016">
    <property type="protein sequence ID" value="KJH82167.1"/>
    <property type="molecule type" value="Genomic_DNA"/>
</dbReference>
<proteinExistence type="predicted"/>
<sequence>MVSISHETPEKTASRLESIIQRSRLTLFDEPYAFEEFPLAHFPNRANVEALAMVRDEHVWSQLVKSNDASMELFAVWRFHFPADADNSGFVGWLAARLKASFGTGVFVVCGQNSADGGIYDYWGCPWALRDDVFSEVKRLVSPR</sequence>
<organism evidence="1 2">
    <name type="scientific">Stutzerimonas stutzeri</name>
    <name type="common">Pseudomonas stutzeri</name>
    <dbReference type="NCBI Taxonomy" id="316"/>
    <lineage>
        <taxon>Bacteria</taxon>
        <taxon>Pseudomonadati</taxon>
        <taxon>Pseudomonadota</taxon>
        <taxon>Gammaproteobacteria</taxon>
        <taxon>Pseudomonadales</taxon>
        <taxon>Pseudomonadaceae</taxon>
        <taxon>Stutzerimonas</taxon>
    </lineage>
</organism>
<evidence type="ECO:0000313" key="2">
    <source>
        <dbReference type="Proteomes" id="UP000032487"/>
    </source>
</evidence>
<dbReference type="PATRIC" id="fig|316.101.peg.4593"/>
<dbReference type="InterPro" id="IPR045674">
    <property type="entry name" value="DUF6196"/>
</dbReference>
<dbReference type="OrthoDB" id="8448684at2"/>
<reference evidence="1 2" key="1">
    <citation type="submission" date="2015-02" db="EMBL/GenBank/DDBJ databases">
        <title>Draft genome sequence of Pseudomonas stutzeri NT0128 isolated from wheat (Triticum turgidum) rhizosphere.</title>
        <authorList>
            <person name="Tovi N."/>
            <person name="Frenk S."/>
            <person name="Hadar Y."/>
            <person name="Minz D."/>
        </authorList>
    </citation>
    <scope>NUCLEOTIDE SEQUENCE [LARGE SCALE GENOMIC DNA]</scope>
    <source>
        <strain evidence="1 2">NT0128</strain>
    </source>
</reference>
<dbReference type="RefSeq" id="WP_045162166.1">
    <property type="nucleotide sequence ID" value="NZ_JYHV01000016.1"/>
</dbReference>
<dbReference type="Proteomes" id="UP000032487">
    <property type="component" value="Unassembled WGS sequence"/>
</dbReference>
<dbReference type="AlphaFoldDB" id="A0A0D9AN50"/>
<name>A0A0D9AN50_STUST</name>
<accession>A0A0D9AN50</accession>
<evidence type="ECO:0000313" key="1">
    <source>
        <dbReference type="EMBL" id="KJH82167.1"/>
    </source>
</evidence>
<protein>
    <submittedName>
        <fullName evidence="1">Uncharacterized protein</fullName>
    </submittedName>
</protein>